<feature type="binding site" evidence="8">
    <location>
        <position position="176"/>
    </location>
    <ligand>
        <name>ATP</name>
        <dbReference type="ChEBI" id="CHEBI:30616"/>
    </ligand>
</feature>
<comment type="catalytic activity">
    <reaction evidence="8">
        <text>L-threonyl-[protein] + ATP = 3-O-(5'-adenylyl)-L-threonyl-[protein] + diphosphate</text>
        <dbReference type="Rhea" id="RHEA:54292"/>
        <dbReference type="Rhea" id="RHEA-COMP:11060"/>
        <dbReference type="Rhea" id="RHEA-COMP:13847"/>
        <dbReference type="ChEBI" id="CHEBI:30013"/>
        <dbReference type="ChEBI" id="CHEBI:30616"/>
        <dbReference type="ChEBI" id="CHEBI:33019"/>
        <dbReference type="ChEBI" id="CHEBI:138113"/>
        <dbReference type="EC" id="2.7.7.108"/>
    </reaction>
</comment>
<dbReference type="GO" id="GO:0000287">
    <property type="term" value="F:magnesium ion binding"/>
    <property type="evidence" value="ECO:0007669"/>
    <property type="project" value="UniProtKB-UniRule"/>
</dbReference>
<accession>A0A1A6DZ91</accession>
<name>A0A1A6DZ91_9BURK</name>
<keyword evidence="6 8" id="KW-0067">ATP-binding</keyword>
<dbReference type="GO" id="GO:0005524">
    <property type="term" value="F:ATP binding"/>
    <property type="evidence" value="ECO:0007669"/>
    <property type="project" value="UniProtKB-UniRule"/>
</dbReference>
<dbReference type="HAMAP" id="MF_00692">
    <property type="entry name" value="SelO"/>
    <property type="match status" value="1"/>
</dbReference>
<dbReference type="PANTHER" id="PTHR32057">
    <property type="entry name" value="PROTEIN ADENYLYLTRANSFERASE SELO, MITOCHONDRIAL"/>
    <property type="match status" value="1"/>
</dbReference>
<feature type="binding site" evidence="8">
    <location>
        <position position="288"/>
    </location>
    <ligand>
        <name>Mg(2+)</name>
        <dbReference type="ChEBI" id="CHEBI:18420"/>
    </ligand>
</feature>
<sequence length="521" mass="56360">MDADVPALTLQPARFAALGPAYCQAVAPQPLPAPAWVGVSAPAARALGLPQGWTDERHLHALSGNGLLPGAVPVATVYSGHQFGVWAGQLGDGRALLLGDRAGPDGVWEVQLKGSGRTPYSRMGDGRAVLRSSIREFLASEAMHALGIPTTRALCVTGSPAPVWRETVETAAVVTRLAPSFVRFGHFEHFASLRDEAGLRALADFVIDHFYPGCRQPEGPADTAPWHDPALDGPSLPWATEGCANPYARLLEAVVRRTATLLAAWQAVGFCHGVMNTDNMSILGLTLDYGPYQFLDAFDSRHICNHSDHGGRYAYARQPQVAYWNLHCLAQALVPLLDDTEQALAALTPYRGTFLNALHRRMNAKLGLGAPQEGDAERVEALLRLMEADRVDYPIFWRRLTDAVAEGALAHEARAATGALGPVRDLFLQRDAFDAWAAEWRTRAQIDGRDAALQRMRQANPRVVLRNHLAQLAIERAQAGDPSGVAELLDALLHPDADPAHPALTDFPPEWASRLCISCSS</sequence>
<dbReference type="GO" id="GO:0030145">
    <property type="term" value="F:manganese ion binding"/>
    <property type="evidence" value="ECO:0007669"/>
    <property type="project" value="UniProtKB-UniRule"/>
</dbReference>
<dbReference type="InterPro" id="IPR003846">
    <property type="entry name" value="SelO"/>
</dbReference>
<evidence type="ECO:0000256" key="5">
    <source>
        <dbReference type="ARBA" id="ARBA00022741"/>
    </source>
</evidence>
<keyword evidence="2 8" id="KW-0808">Transferase</keyword>
<comment type="catalytic activity">
    <reaction evidence="8">
        <text>L-histidyl-[protein] + UTP = N(tele)-(5'-uridylyl)-L-histidyl-[protein] + diphosphate</text>
        <dbReference type="Rhea" id="RHEA:83891"/>
        <dbReference type="Rhea" id="RHEA-COMP:9745"/>
        <dbReference type="Rhea" id="RHEA-COMP:20239"/>
        <dbReference type="ChEBI" id="CHEBI:29979"/>
        <dbReference type="ChEBI" id="CHEBI:33019"/>
        <dbReference type="ChEBI" id="CHEBI:46398"/>
        <dbReference type="ChEBI" id="CHEBI:233474"/>
    </reaction>
</comment>
<dbReference type="Proteomes" id="UP000091969">
    <property type="component" value="Unassembled WGS sequence"/>
</dbReference>
<comment type="function">
    <text evidence="8">Nucleotidyltransferase involved in the post-translational modification of proteins. It can catalyze the addition of adenosine monophosphate (AMP) or uridine monophosphate (UMP) to a protein, resulting in modifications known as AMPylation and UMPylation.</text>
</comment>
<dbReference type="EMBL" id="LZDH01000003">
    <property type="protein sequence ID" value="OBS31991.1"/>
    <property type="molecule type" value="Genomic_DNA"/>
</dbReference>
<dbReference type="STRING" id="1101373.A9O67_11175"/>
<dbReference type="RefSeq" id="WP_068606414.1">
    <property type="nucleotide sequence ID" value="NZ_LZDH01000003.1"/>
</dbReference>
<evidence type="ECO:0000313" key="10">
    <source>
        <dbReference type="Proteomes" id="UP000091969"/>
    </source>
</evidence>
<keyword evidence="8" id="KW-0464">Manganese</keyword>
<dbReference type="PANTHER" id="PTHR32057:SF14">
    <property type="entry name" value="PROTEIN ADENYLYLTRANSFERASE SELO, MITOCHONDRIAL"/>
    <property type="match status" value="1"/>
</dbReference>
<keyword evidence="4 8" id="KW-0479">Metal-binding</keyword>
<evidence type="ECO:0000256" key="3">
    <source>
        <dbReference type="ARBA" id="ARBA00022695"/>
    </source>
</evidence>
<feature type="active site" description="Proton acceptor" evidence="8">
    <location>
        <position position="278"/>
    </location>
</feature>
<comment type="cofactor">
    <cofactor evidence="8">
        <name>Mg(2+)</name>
        <dbReference type="ChEBI" id="CHEBI:18420"/>
    </cofactor>
    <cofactor evidence="8">
        <name>Mn(2+)</name>
        <dbReference type="ChEBI" id="CHEBI:29035"/>
    </cofactor>
</comment>
<keyword evidence="5 8" id="KW-0547">Nucleotide-binding</keyword>
<feature type="binding site" evidence="8">
    <location>
        <position position="183"/>
    </location>
    <ligand>
        <name>ATP</name>
        <dbReference type="ChEBI" id="CHEBI:30616"/>
    </ligand>
</feature>
<feature type="binding site" evidence="8">
    <location>
        <position position="126"/>
    </location>
    <ligand>
        <name>ATP</name>
        <dbReference type="ChEBI" id="CHEBI:30616"/>
    </ligand>
</feature>
<feature type="binding site" evidence="8">
    <location>
        <position position="113"/>
    </location>
    <ligand>
        <name>ATP</name>
        <dbReference type="ChEBI" id="CHEBI:30616"/>
    </ligand>
</feature>
<evidence type="ECO:0000256" key="6">
    <source>
        <dbReference type="ARBA" id="ARBA00022840"/>
    </source>
</evidence>
<dbReference type="EC" id="2.7.7.108" evidence="8"/>
<comment type="catalytic activity">
    <reaction evidence="8">
        <text>L-tyrosyl-[protein] + ATP = O-(5'-adenylyl)-L-tyrosyl-[protein] + diphosphate</text>
        <dbReference type="Rhea" id="RHEA:54288"/>
        <dbReference type="Rhea" id="RHEA-COMP:10136"/>
        <dbReference type="Rhea" id="RHEA-COMP:13846"/>
        <dbReference type="ChEBI" id="CHEBI:30616"/>
        <dbReference type="ChEBI" id="CHEBI:33019"/>
        <dbReference type="ChEBI" id="CHEBI:46858"/>
        <dbReference type="ChEBI" id="CHEBI:83624"/>
        <dbReference type="EC" id="2.7.7.108"/>
    </reaction>
</comment>
<keyword evidence="3 8" id="KW-0548">Nucleotidyltransferase</keyword>
<evidence type="ECO:0000256" key="7">
    <source>
        <dbReference type="ARBA" id="ARBA00022842"/>
    </source>
</evidence>
<evidence type="ECO:0000256" key="1">
    <source>
        <dbReference type="ARBA" id="ARBA00009747"/>
    </source>
</evidence>
<protein>
    <recommendedName>
        <fullName evidence="8">Protein nucleotidyltransferase YdiU</fullName>
        <ecNumber evidence="8">2.7.7.-</ecNumber>
    </recommendedName>
    <alternativeName>
        <fullName evidence="8">Protein adenylyltransferase YdiU</fullName>
        <ecNumber evidence="8">2.7.7.108</ecNumber>
    </alternativeName>
    <alternativeName>
        <fullName evidence="8">Protein uridylyltransferase YdiU</fullName>
        <ecNumber evidence="8">2.7.7.-</ecNumber>
    </alternativeName>
</protein>
<keyword evidence="10" id="KW-1185">Reference proteome</keyword>
<comment type="catalytic activity">
    <reaction evidence="8">
        <text>L-seryl-[protein] + UTP = O-(5'-uridylyl)-L-seryl-[protein] + diphosphate</text>
        <dbReference type="Rhea" id="RHEA:64604"/>
        <dbReference type="Rhea" id="RHEA-COMP:9863"/>
        <dbReference type="Rhea" id="RHEA-COMP:16635"/>
        <dbReference type="ChEBI" id="CHEBI:29999"/>
        <dbReference type="ChEBI" id="CHEBI:33019"/>
        <dbReference type="ChEBI" id="CHEBI:46398"/>
        <dbReference type="ChEBI" id="CHEBI:156051"/>
    </reaction>
</comment>
<evidence type="ECO:0000256" key="8">
    <source>
        <dbReference type="HAMAP-Rule" id="MF_00692"/>
    </source>
</evidence>
<dbReference type="AlphaFoldDB" id="A0A1A6DZ91"/>
<dbReference type="EC" id="2.7.7.-" evidence="8"/>
<feature type="binding site" evidence="8">
    <location>
        <position position="279"/>
    </location>
    <ligand>
        <name>Mg(2+)</name>
        <dbReference type="ChEBI" id="CHEBI:18420"/>
    </ligand>
</feature>
<reference evidence="9 10" key="1">
    <citation type="submission" date="2016-06" db="EMBL/GenBank/DDBJ databases">
        <title>Genome sequence of Tepidimonas fonticaldi PL17.</title>
        <authorList>
            <person name="Pinnaka A.K."/>
        </authorList>
    </citation>
    <scope>NUCLEOTIDE SEQUENCE [LARGE SCALE GENOMIC DNA]</scope>
    <source>
        <strain evidence="9 10">PL17</strain>
    </source>
</reference>
<dbReference type="Pfam" id="PF02696">
    <property type="entry name" value="SelO"/>
    <property type="match status" value="1"/>
</dbReference>
<dbReference type="GO" id="GO:0070733">
    <property type="term" value="F:AMPylase activity"/>
    <property type="evidence" value="ECO:0007669"/>
    <property type="project" value="UniProtKB-EC"/>
</dbReference>
<proteinExistence type="inferred from homology"/>
<evidence type="ECO:0000256" key="4">
    <source>
        <dbReference type="ARBA" id="ARBA00022723"/>
    </source>
</evidence>
<feature type="binding site" evidence="8">
    <location>
        <position position="288"/>
    </location>
    <ligand>
        <name>ATP</name>
        <dbReference type="ChEBI" id="CHEBI:30616"/>
    </ligand>
</feature>
<evidence type="ECO:0000313" key="9">
    <source>
        <dbReference type="EMBL" id="OBS31991.1"/>
    </source>
</evidence>
<feature type="binding site" evidence="8">
    <location>
        <position position="94"/>
    </location>
    <ligand>
        <name>ATP</name>
        <dbReference type="ChEBI" id="CHEBI:30616"/>
    </ligand>
</feature>
<gene>
    <name evidence="8" type="primary">ydiU</name>
    <name evidence="8" type="synonym">selO</name>
    <name evidence="9" type="ORF">A9O67_11175</name>
</gene>
<comment type="catalytic activity">
    <reaction evidence="8">
        <text>L-tyrosyl-[protein] + UTP = O-(5'-uridylyl)-L-tyrosyl-[protein] + diphosphate</text>
        <dbReference type="Rhea" id="RHEA:83887"/>
        <dbReference type="Rhea" id="RHEA-COMP:10136"/>
        <dbReference type="Rhea" id="RHEA-COMP:20238"/>
        <dbReference type="ChEBI" id="CHEBI:33019"/>
        <dbReference type="ChEBI" id="CHEBI:46398"/>
        <dbReference type="ChEBI" id="CHEBI:46858"/>
        <dbReference type="ChEBI" id="CHEBI:90602"/>
    </reaction>
</comment>
<feature type="binding site" evidence="8">
    <location>
        <position position="93"/>
    </location>
    <ligand>
        <name>ATP</name>
        <dbReference type="ChEBI" id="CHEBI:30616"/>
    </ligand>
</feature>
<comment type="caution">
    <text evidence="9">The sequence shown here is derived from an EMBL/GenBank/DDBJ whole genome shotgun (WGS) entry which is preliminary data.</text>
</comment>
<feature type="binding site" evidence="8">
    <location>
        <position position="125"/>
    </location>
    <ligand>
        <name>ATP</name>
        <dbReference type="ChEBI" id="CHEBI:30616"/>
    </ligand>
</feature>
<comment type="catalytic activity">
    <reaction evidence="8">
        <text>L-seryl-[protein] + ATP = 3-O-(5'-adenylyl)-L-seryl-[protein] + diphosphate</text>
        <dbReference type="Rhea" id="RHEA:58120"/>
        <dbReference type="Rhea" id="RHEA-COMP:9863"/>
        <dbReference type="Rhea" id="RHEA-COMP:15073"/>
        <dbReference type="ChEBI" id="CHEBI:29999"/>
        <dbReference type="ChEBI" id="CHEBI:30616"/>
        <dbReference type="ChEBI" id="CHEBI:33019"/>
        <dbReference type="ChEBI" id="CHEBI:142516"/>
        <dbReference type="EC" id="2.7.7.108"/>
    </reaction>
</comment>
<comment type="similarity">
    <text evidence="1 8">Belongs to the SELO family.</text>
</comment>
<keyword evidence="7 8" id="KW-0460">Magnesium</keyword>
<organism evidence="9 10">
    <name type="scientific">Tepidimonas fonticaldi</name>
    <dbReference type="NCBI Taxonomy" id="1101373"/>
    <lineage>
        <taxon>Bacteria</taxon>
        <taxon>Pseudomonadati</taxon>
        <taxon>Pseudomonadota</taxon>
        <taxon>Betaproteobacteria</taxon>
        <taxon>Burkholderiales</taxon>
        <taxon>Tepidimonas</taxon>
    </lineage>
</organism>
<dbReference type="NCBIfam" id="NF000658">
    <property type="entry name" value="PRK00029.1"/>
    <property type="match status" value="1"/>
</dbReference>
<dbReference type="OrthoDB" id="9776281at2"/>
<feature type="binding site" evidence="8">
    <location>
        <position position="91"/>
    </location>
    <ligand>
        <name>ATP</name>
        <dbReference type="ChEBI" id="CHEBI:30616"/>
    </ligand>
</feature>
<evidence type="ECO:0000256" key="2">
    <source>
        <dbReference type="ARBA" id="ARBA00022679"/>
    </source>
</evidence>